<evidence type="ECO:0000313" key="6">
    <source>
        <dbReference type="Proteomes" id="UP000325684"/>
    </source>
</evidence>
<keyword evidence="3 5" id="KW-0067">ATP-binding</keyword>
<dbReference type="InterPro" id="IPR050319">
    <property type="entry name" value="ABC_transp_ATP-bind"/>
</dbReference>
<protein>
    <submittedName>
        <fullName evidence="5">ATP-binding cassette domain-containing protein</fullName>
    </submittedName>
</protein>
<dbReference type="AlphaFoldDB" id="A0A5N3P3E3"/>
<dbReference type="SUPFAM" id="SSF52540">
    <property type="entry name" value="P-loop containing nucleoside triphosphate hydrolases"/>
    <property type="match status" value="1"/>
</dbReference>
<keyword evidence="1" id="KW-0813">Transport</keyword>
<feature type="domain" description="ABC transporter" evidence="4">
    <location>
        <begin position="4"/>
        <end position="68"/>
    </location>
</feature>
<feature type="non-terminal residue" evidence="5">
    <location>
        <position position="1"/>
    </location>
</feature>
<dbReference type="PANTHER" id="PTHR43776">
    <property type="entry name" value="TRANSPORT ATP-BINDING PROTEIN"/>
    <property type="match status" value="1"/>
</dbReference>
<dbReference type="Pfam" id="PF00005">
    <property type="entry name" value="ABC_tran"/>
    <property type="match status" value="1"/>
</dbReference>
<dbReference type="InterPro" id="IPR027417">
    <property type="entry name" value="P-loop_NTPase"/>
</dbReference>
<dbReference type="EMBL" id="VCMV01000078">
    <property type="protein sequence ID" value="KAB0264239.1"/>
    <property type="molecule type" value="Genomic_DNA"/>
</dbReference>
<keyword evidence="2" id="KW-0547">Nucleotide-binding</keyword>
<name>A0A5N3P3E3_9HYPH</name>
<evidence type="ECO:0000313" key="5">
    <source>
        <dbReference type="EMBL" id="KAB0264239.1"/>
    </source>
</evidence>
<proteinExistence type="predicted"/>
<reference evidence="5 6" key="1">
    <citation type="journal article" date="2019" name="Microorganisms">
        <title>Genome Insights into the Novel Species Microvirga brassicacearum, a Rapeseed Endophyte with Biotechnological Potential.</title>
        <authorList>
            <person name="Jimenez-Gomez A."/>
            <person name="Saati-Santamaria Z."/>
            <person name="Igual J.M."/>
            <person name="Rivas R."/>
            <person name="Mateos P.F."/>
            <person name="Garcia-Fraile P."/>
        </authorList>
    </citation>
    <scope>NUCLEOTIDE SEQUENCE [LARGE SCALE GENOMIC DNA]</scope>
    <source>
        <strain evidence="5 6">CDVBN77</strain>
    </source>
</reference>
<sequence length="69" mass="7796">DPRMTIGMLVREALRLMPNMSGREKTERVHEILREVGLGDGFADRYPHELSGGQRQRAAIARAVVRRPA</sequence>
<dbReference type="Proteomes" id="UP000325684">
    <property type="component" value="Unassembled WGS sequence"/>
</dbReference>
<feature type="non-terminal residue" evidence="5">
    <location>
        <position position="69"/>
    </location>
</feature>
<accession>A0A5N3P3E3</accession>
<evidence type="ECO:0000256" key="1">
    <source>
        <dbReference type="ARBA" id="ARBA00022448"/>
    </source>
</evidence>
<dbReference type="OrthoDB" id="9784450at2"/>
<dbReference type="GO" id="GO:0016887">
    <property type="term" value="F:ATP hydrolysis activity"/>
    <property type="evidence" value="ECO:0007669"/>
    <property type="project" value="InterPro"/>
</dbReference>
<organism evidence="5 6">
    <name type="scientific">Microvirga brassicacearum</name>
    <dbReference type="NCBI Taxonomy" id="2580413"/>
    <lineage>
        <taxon>Bacteria</taxon>
        <taxon>Pseudomonadati</taxon>
        <taxon>Pseudomonadota</taxon>
        <taxon>Alphaproteobacteria</taxon>
        <taxon>Hyphomicrobiales</taxon>
        <taxon>Methylobacteriaceae</taxon>
        <taxon>Microvirga</taxon>
    </lineage>
</organism>
<keyword evidence="6" id="KW-1185">Reference proteome</keyword>
<evidence type="ECO:0000256" key="2">
    <source>
        <dbReference type="ARBA" id="ARBA00022741"/>
    </source>
</evidence>
<evidence type="ECO:0000259" key="4">
    <source>
        <dbReference type="Pfam" id="PF00005"/>
    </source>
</evidence>
<comment type="caution">
    <text evidence="5">The sequence shown here is derived from an EMBL/GenBank/DDBJ whole genome shotgun (WGS) entry which is preliminary data.</text>
</comment>
<gene>
    <name evidence="5" type="ORF">FEZ63_24140</name>
</gene>
<dbReference type="Gene3D" id="3.40.50.300">
    <property type="entry name" value="P-loop containing nucleotide triphosphate hydrolases"/>
    <property type="match status" value="1"/>
</dbReference>
<dbReference type="RefSeq" id="WP_150949885.1">
    <property type="nucleotide sequence ID" value="NZ_VCMV01000078.1"/>
</dbReference>
<dbReference type="GO" id="GO:0005524">
    <property type="term" value="F:ATP binding"/>
    <property type="evidence" value="ECO:0007669"/>
    <property type="project" value="UniProtKB-KW"/>
</dbReference>
<evidence type="ECO:0000256" key="3">
    <source>
        <dbReference type="ARBA" id="ARBA00022840"/>
    </source>
</evidence>
<dbReference type="InterPro" id="IPR003439">
    <property type="entry name" value="ABC_transporter-like_ATP-bd"/>
</dbReference>